<dbReference type="SUPFAM" id="SSF144232">
    <property type="entry name" value="HIT/MYND zinc finger-like"/>
    <property type="match status" value="1"/>
</dbReference>
<name>A0AAW0DNY9_9AGAR</name>
<accession>A0AAW0DNY9</accession>
<evidence type="ECO:0000256" key="1">
    <source>
        <dbReference type="ARBA" id="ARBA00022723"/>
    </source>
</evidence>
<dbReference type="PROSITE" id="PS01360">
    <property type="entry name" value="ZF_MYND_1"/>
    <property type="match status" value="1"/>
</dbReference>
<feature type="domain" description="MYND-type" evidence="5">
    <location>
        <begin position="329"/>
        <end position="365"/>
    </location>
</feature>
<dbReference type="Gene3D" id="6.10.140.2220">
    <property type="match status" value="1"/>
</dbReference>
<comment type="caution">
    <text evidence="6">The sequence shown here is derived from an EMBL/GenBank/DDBJ whole genome shotgun (WGS) entry which is preliminary data.</text>
</comment>
<reference evidence="6 7" key="1">
    <citation type="submission" date="2024-01" db="EMBL/GenBank/DDBJ databases">
        <title>A draft genome for a cacao thread blight-causing isolate of Paramarasmius palmivorus.</title>
        <authorList>
            <person name="Baruah I.K."/>
            <person name="Bukari Y."/>
            <person name="Amoako-Attah I."/>
            <person name="Meinhardt L.W."/>
            <person name="Bailey B.A."/>
            <person name="Cohen S.P."/>
        </authorList>
    </citation>
    <scope>NUCLEOTIDE SEQUENCE [LARGE SCALE GENOMIC DNA]</scope>
    <source>
        <strain evidence="6 7">GH-12</strain>
    </source>
</reference>
<evidence type="ECO:0000256" key="3">
    <source>
        <dbReference type="ARBA" id="ARBA00022833"/>
    </source>
</evidence>
<dbReference type="Proteomes" id="UP001383192">
    <property type="component" value="Unassembled WGS sequence"/>
</dbReference>
<dbReference type="GO" id="GO:0008270">
    <property type="term" value="F:zinc ion binding"/>
    <property type="evidence" value="ECO:0007669"/>
    <property type="project" value="UniProtKB-KW"/>
</dbReference>
<protein>
    <recommendedName>
        <fullName evidence="5">MYND-type domain-containing protein</fullName>
    </recommendedName>
</protein>
<dbReference type="Pfam" id="PF01753">
    <property type="entry name" value="zf-MYND"/>
    <property type="match status" value="1"/>
</dbReference>
<keyword evidence="7" id="KW-1185">Reference proteome</keyword>
<keyword evidence="3" id="KW-0862">Zinc</keyword>
<sequence length="506" mass="57585">MGNNYMIEDQLSTVLPGMTPDTLFDRAPFSNVIGDIALEAGTNADNDPHYQCRQHRTVDCNTCFNWAQLIATSLNSPAASNNRIPITSSRMEKLGLLAAMGVELSPNTRLPEHDIDKKLSIAIDSAQSLRKTINELPINPSSFPSWPTGGDRPSLADSVKRISFVERDTLMRAASQGRRPFRLYENAFMDLRQSIISLGRCFENGKRNVVIQDKDQHHAIYYRSARDKAQSSHVRRLLRKTYPKHPDEPRVQLVIGRDQWWSSTLEYYISTPEEQNLILMFLDQNAQRLAPNYRPARRTPESTFMISFLLPTGPVSQFDIGRLINYPGCVLCGKASTSRCSQCRSVEYCGADCQTFDWKEHRAMCNALKGGTWRPLPFSFQHHASTVHAANSRVPLEIITMNMHDSMTEEPRTVEFGIAPNVHADKTFMIKIQRPLDNNGTPGAMLIYDQLRSMMVYVNQNEDPRTYDEIMQEMGTQLKIYRWAKRTGDKEFSVCLDRAPVKVPSW</sequence>
<dbReference type="EMBL" id="JAYKXP010000011">
    <property type="protein sequence ID" value="KAK7052869.1"/>
    <property type="molecule type" value="Genomic_DNA"/>
</dbReference>
<proteinExistence type="predicted"/>
<evidence type="ECO:0000256" key="2">
    <source>
        <dbReference type="ARBA" id="ARBA00022771"/>
    </source>
</evidence>
<dbReference type="AlphaFoldDB" id="A0AAW0DNY9"/>
<evidence type="ECO:0000256" key="4">
    <source>
        <dbReference type="PROSITE-ProRule" id="PRU00134"/>
    </source>
</evidence>
<evidence type="ECO:0000259" key="5">
    <source>
        <dbReference type="PROSITE" id="PS50865"/>
    </source>
</evidence>
<dbReference type="InterPro" id="IPR002893">
    <property type="entry name" value="Znf_MYND"/>
</dbReference>
<organism evidence="6 7">
    <name type="scientific">Paramarasmius palmivorus</name>
    <dbReference type="NCBI Taxonomy" id="297713"/>
    <lineage>
        <taxon>Eukaryota</taxon>
        <taxon>Fungi</taxon>
        <taxon>Dikarya</taxon>
        <taxon>Basidiomycota</taxon>
        <taxon>Agaricomycotina</taxon>
        <taxon>Agaricomycetes</taxon>
        <taxon>Agaricomycetidae</taxon>
        <taxon>Agaricales</taxon>
        <taxon>Marasmiineae</taxon>
        <taxon>Marasmiaceae</taxon>
        <taxon>Paramarasmius</taxon>
    </lineage>
</organism>
<keyword evidence="1" id="KW-0479">Metal-binding</keyword>
<evidence type="ECO:0000313" key="7">
    <source>
        <dbReference type="Proteomes" id="UP001383192"/>
    </source>
</evidence>
<evidence type="ECO:0000313" key="6">
    <source>
        <dbReference type="EMBL" id="KAK7052869.1"/>
    </source>
</evidence>
<keyword evidence="2 4" id="KW-0863">Zinc-finger</keyword>
<dbReference type="PROSITE" id="PS50865">
    <property type="entry name" value="ZF_MYND_2"/>
    <property type="match status" value="1"/>
</dbReference>
<gene>
    <name evidence="6" type="ORF">VNI00_004188</name>
</gene>